<evidence type="ECO:0000259" key="10">
    <source>
        <dbReference type="Pfam" id="PF00155"/>
    </source>
</evidence>
<dbReference type="InterPro" id="IPR005861">
    <property type="entry name" value="HisP_aminotrans"/>
</dbReference>
<dbReference type="EMBL" id="JBHTJO010000001">
    <property type="protein sequence ID" value="MFD0986005.1"/>
    <property type="molecule type" value="Genomic_DNA"/>
</dbReference>
<dbReference type="GO" id="GO:0004400">
    <property type="term" value="F:histidinol-phosphate transaminase activity"/>
    <property type="evidence" value="ECO:0007669"/>
    <property type="project" value="UniProtKB-EC"/>
</dbReference>
<protein>
    <recommendedName>
        <fullName evidence="9">Histidinol-phosphate aminotransferase</fullName>
        <ecNumber evidence="9">2.6.1.9</ecNumber>
    </recommendedName>
    <alternativeName>
        <fullName evidence="9">Imidazole acetol-phosphate transaminase</fullName>
    </alternativeName>
</protein>
<dbReference type="EC" id="2.6.1.9" evidence="9"/>
<evidence type="ECO:0000256" key="5">
    <source>
        <dbReference type="ARBA" id="ARBA00022576"/>
    </source>
</evidence>
<dbReference type="CDD" id="cd00609">
    <property type="entry name" value="AAT_like"/>
    <property type="match status" value="1"/>
</dbReference>
<dbReference type="InterPro" id="IPR015422">
    <property type="entry name" value="PyrdxlP-dep_Trfase_small"/>
</dbReference>
<evidence type="ECO:0000256" key="3">
    <source>
        <dbReference type="ARBA" id="ARBA00007970"/>
    </source>
</evidence>
<comment type="similarity">
    <text evidence="3 9">Belongs to the class-II pyridoxal-phosphate-dependent aminotransferase family. Histidinol-phosphate aminotransferase subfamily.</text>
</comment>
<organism evidence="11 12">
    <name type="scientific">Methyloligella solikamskensis</name>
    <dbReference type="NCBI Taxonomy" id="1177756"/>
    <lineage>
        <taxon>Bacteria</taxon>
        <taxon>Pseudomonadati</taxon>
        <taxon>Pseudomonadota</taxon>
        <taxon>Alphaproteobacteria</taxon>
        <taxon>Hyphomicrobiales</taxon>
        <taxon>Hyphomicrobiaceae</taxon>
        <taxon>Methyloligella</taxon>
    </lineage>
</organism>
<evidence type="ECO:0000256" key="8">
    <source>
        <dbReference type="ARBA" id="ARBA00047481"/>
    </source>
</evidence>
<feature type="domain" description="Aminotransferase class I/classII large" evidence="10">
    <location>
        <begin position="32"/>
        <end position="359"/>
    </location>
</feature>
<dbReference type="InterPro" id="IPR004839">
    <property type="entry name" value="Aminotransferase_I/II_large"/>
</dbReference>
<evidence type="ECO:0000256" key="6">
    <source>
        <dbReference type="ARBA" id="ARBA00022679"/>
    </source>
</evidence>
<keyword evidence="6 9" id="KW-0808">Transferase</keyword>
<comment type="pathway">
    <text evidence="2 9">Amino-acid biosynthesis; L-histidine biosynthesis; L-histidine from 5-phospho-alpha-D-ribose 1-diphosphate: step 7/9.</text>
</comment>
<evidence type="ECO:0000313" key="12">
    <source>
        <dbReference type="Proteomes" id="UP001597102"/>
    </source>
</evidence>
<comment type="caution">
    <text evidence="11">The sequence shown here is derived from an EMBL/GenBank/DDBJ whole genome shotgun (WGS) entry which is preliminary data.</text>
</comment>
<comment type="cofactor">
    <cofactor evidence="1 9">
        <name>pyridoxal 5'-phosphate</name>
        <dbReference type="ChEBI" id="CHEBI:597326"/>
    </cofactor>
</comment>
<evidence type="ECO:0000256" key="2">
    <source>
        <dbReference type="ARBA" id="ARBA00005011"/>
    </source>
</evidence>
<dbReference type="Proteomes" id="UP001597102">
    <property type="component" value="Unassembled WGS sequence"/>
</dbReference>
<reference evidence="12" key="1">
    <citation type="journal article" date="2019" name="Int. J. Syst. Evol. Microbiol.">
        <title>The Global Catalogue of Microorganisms (GCM) 10K type strain sequencing project: providing services to taxonomists for standard genome sequencing and annotation.</title>
        <authorList>
            <consortium name="The Broad Institute Genomics Platform"/>
            <consortium name="The Broad Institute Genome Sequencing Center for Infectious Disease"/>
            <person name="Wu L."/>
            <person name="Ma J."/>
        </authorList>
    </citation>
    <scope>NUCLEOTIDE SEQUENCE [LARGE SCALE GENOMIC DNA]</scope>
    <source>
        <strain evidence="12">CCUG 61697</strain>
    </source>
</reference>
<dbReference type="RefSeq" id="WP_379090572.1">
    <property type="nucleotide sequence ID" value="NZ_JBHTJO010000001.1"/>
</dbReference>
<dbReference type="NCBIfam" id="TIGR01141">
    <property type="entry name" value="hisC"/>
    <property type="match status" value="1"/>
</dbReference>
<comment type="subunit">
    <text evidence="4 9">Homodimer.</text>
</comment>
<gene>
    <name evidence="9 11" type="primary">hisC</name>
    <name evidence="11" type="ORF">ACFQ2F_02705</name>
</gene>
<dbReference type="PANTHER" id="PTHR43643">
    <property type="entry name" value="HISTIDINOL-PHOSPHATE AMINOTRANSFERASE 2"/>
    <property type="match status" value="1"/>
</dbReference>
<dbReference type="Gene3D" id="3.90.1150.10">
    <property type="entry name" value="Aspartate Aminotransferase, domain 1"/>
    <property type="match status" value="1"/>
</dbReference>
<evidence type="ECO:0000256" key="9">
    <source>
        <dbReference type="HAMAP-Rule" id="MF_01023"/>
    </source>
</evidence>
<keyword evidence="12" id="KW-1185">Reference proteome</keyword>
<evidence type="ECO:0000256" key="7">
    <source>
        <dbReference type="ARBA" id="ARBA00022898"/>
    </source>
</evidence>
<keyword evidence="9" id="KW-0368">Histidine biosynthesis</keyword>
<dbReference type="SUPFAM" id="SSF53383">
    <property type="entry name" value="PLP-dependent transferases"/>
    <property type="match status" value="1"/>
</dbReference>
<proteinExistence type="inferred from homology"/>
<keyword evidence="9" id="KW-0028">Amino-acid biosynthesis</keyword>
<sequence>MMAKRKLAPRPGILDIEPYVPGKSKVDGGGPVTKLSSNENPFGASPKAVAAFKAAADQLSLYPEGSAAALRQTIGDFYGLDPAQIVCGAGSDEILSLLAQAYLGPGDEAVYSRHGFLVYPIVIMASGATPVVAQETDLTADVDNLLACVTERTRVVYIANPNNPTGTYLSFEELKRLRDGLPEDVLLVIDAAYAEYVLKEDYQPGIALVDAAANTVMTRTFSKIYGLASARVGWAYCPPDIAGVLNRIRGPFNLTGPSVAAGVAALEDHEFALDSAEHNRAWRKVLTDELEKLGLGVTPSAANFVLVHFREKEGCDAAAADAFLQASGIIVRRMEAYGLPGALRISVGTEPQNRALLAVLKSFVEGVPAAQIKNGAGAA</sequence>
<dbReference type="InterPro" id="IPR015424">
    <property type="entry name" value="PyrdxlP-dep_Trfase"/>
</dbReference>
<accession>A0ABW3J797</accession>
<evidence type="ECO:0000256" key="4">
    <source>
        <dbReference type="ARBA" id="ARBA00011738"/>
    </source>
</evidence>
<evidence type="ECO:0000313" key="11">
    <source>
        <dbReference type="EMBL" id="MFD0986005.1"/>
    </source>
</evidence>
<keyword evidence="5 9" id="KW-0032">Aminotransferase</keyword>
<evidence type="ECO:0000256" key="1">
    <source>
        <dbReference type="ARBA" id="ARBA00001933"/>
    </source>
</evidence>
<keyword evidence="7 9" id="KW-0663">Pyridoxal phosphate</keyword>
<dbReference type="HAMAP" id="MF_01023">
    <property type="entry name" value="HisC_aminotrans_2"/>
    <property type="match status" value="1"/>
</dbReference>
<dbReference type="Gene3D" id="3.40.640.10">
    <property type="entry name" value="Type I PLP-dependent aspartate aminotransferase-like (Major domain)"/>
    <property type="match status" value="1"/>
</dbReference>
<feature type="modified residue" description="N6-(pyridoxal phosphate)lysine" evidence="9">
    <location>
        <position position="223"/>
    </location>
</feature>
<dbReference type="Pfam" id="PF00155">
    <property type="entry name" value="Aminotran_1_2"/>
    <property type="match status" value="1"/>
</dbReference>
<name>A0ABW3J797_9HYPH</name>
<comment type="catalytic activity">
    <reaction evidence="8 9">
        <text>L-histidinol phosphate + 2-oxoglutarate = 3-(imidazol-4-yl)-2-oxopropyl phosphate + L-glutamate</text>
        <dbReference type="Rhea" id="RHEA:23744"/>
        <dbReference type="ChEBI" id="CHEBI:16810"/>
        <dbReference type="ChEBI" id="CHEBI:29985"/>
        <dbReference type="ChEBI" id="CHEBI:57766"/>
        <dbReference type="ChEBI" id="CHEBI:57980"/>
        <dbReference type="EC" id="2.6.1.9"/>
    </reaction>
</comment>
<dbReference type="PANTHER" id="PTHR43643:SF3">
    <property type="entry name" value="HISTIDINOL-PHOSPHATE AMINOTRANSFERASE"/>
    <property type="match status" value="1"/>
</dbReference>
<dbReference type="InterPro" id="IPR050106">
    <property type="entry name" value="HistidinolP_aminotransfase"/>
</dbReference>
<dbReference type="InterPro" id="IPR015421">
    <property type="entry name" value="PyrdxlP-dep_Trfase_major"/>
</dbReference>